<proteinExistence type="predicted"/>
<dbReference type="AlphaFoldDB" id="A0A939RXK3"/>
<dbReference type="Proteomes" id="UP000664398">
    <property type="component" value="Unassembled WGS sequence"/>
</dbReference>
<dbReference type="EMBL" id="JAGDYL010000001">
    <property type="protein sequence ID" value="MBO1803961.1"/>
    <property type="molecule type" value="Genomic_DNA"/>
</dbReference>
<evidence type="ECO:0000313" key="1">
    <source>
        <dbReference type="EMBL" id="MBO1803961.1"/>
    </source>
</evidence>
<organism evidence="1 2">
    <name type="scientific">Leucobacter ruminantium</name>
    <dbReference type="NCBI Taxonomy" id="1289170"/>
    <lineage>
        <taxon>Bacteria</taxon>
        <taxon>Bacillati</taxon>
        <taxon>Actinomycetota</taxon>
        <taxon>Actinomycetes</taxon>
        <taxon>Micrococcales</taxon>
        <taxon>Microbacteriaceae</taxon>
        <taxon>Leucobacter</taxon>
    </lineage>
</organism>
<dbReference type="RefSeq" id="WP_208044436.1">
    <property type="nucleotide sequence ID" value="NZ_JAGDYL010000001.1"/>
</dbReference>
<evidence type="ECO:0008006" key="3">
    <source>
        <dbReference type="Google" id="ProtNLM"/>
    </source>
</evidence>
<reference evidence="1" key="1">
    <citation type="submission" date="2021-03" db="EMBL/GenBank/DDBJ databases">
        <title>Leucobacter chromiisoli sp. nov., isolated from chromium-containing soil of chemical plant.</title>
        <authorList>
            <person name="Xu Z."/>
        </authorList>
    </citation>
    <scope>NUCLEOTIDE SEQUENCE</scope>
    <source>
        <strain evidence="1">A2</strain>
    </source>
</reference>
<keyword evidence="2" id="KW-1185">Reference proteome</keyword>
<comment type="caution">
    <text evidence="1">The sequence shown here is derived from an EMBL/GenBank/DDBJ whole genome shotgun (WGS) entry which is preliminary data.</text>
</comment>
<evidence type="ECO:0000313" key="2">
    <source>
        <dbReference type="Proteomes" id="UP000664398"/>
    </source>
</evidence>
<sequence>MAIWVKRLIAIVVSVAVLAGLGEIALRLIIPNAIAGAVRSQLKLTPDHPVDVSLGGSALLYAVTGRVGDVTVDVPDTPLIEGLTADASLHAASVPFNPTSGEIREGSVALTLSPEQLGAVISTLTSGVADTGEVRDGSLVVGRTMEFFGQQVPLTATLQLAVVGDGDVEVTPEGLSAAGLDLSTEMIAQAGGSVLEPLLQPRTVCVRDQLPKGLKLTGISFSSTGSATIEADLAPGILSDPAQRDTGSCEAG</sequence>
<protein>
    <recommendedName>
        <fullName evidence="3">DUF2993 domain-containing protein</fullName>
    </recommendedName>
</protein>
<accession>A0A939RXK3</accession>
<gene>
    <name evidence="1" type="ORF">J4H91_01315</name>
</gene>
<name>A0A939RXK3_9MICO</name>